<dbReference type="RefSeq" id="WP_038061595.1">
    <property type="nucleotide sequence ID" value="NZ_CP008796.1"/>
</dbReference>
<dbReference type="STRING" id="289377.HL41_07110"/>
<dbReference type="KEGG" id="tcm:HL41_07110"/>
<dbReference type="AlphaFoldDB" id="A0A075WU32"/>
<evidence type="ECO:0000313" key="2">
    <source>
        <dbReference type="Proteomes" id="UP000028481"/>
    </source>
</evidence>
<protein>
    <submittedName>
        <fullName evidence="1">Uncharacterized protein</fullName>
    </submittedName>
</protein>
<sequence>MAEKTQAKEIILSDGRKAVIKDGKGRDLFEAMRLASEPGEISKMLLVRLVEIDGKPITEDDIDELPLSDAVKLLDAMSDLLPFTRTQK</sequence>
<name>A0A075WU32_9BACT</name>
<dbReference type="HOGENOM" id="CLU_2492002_0_0_0"/>
<proteinExistence type="predicted"/>
<reference evidence="1 2" key="1">
    <citation type="journal article" date="2015" name="Genome Announc.">
        <title>Genome Sequence of a Sulfate-Reducing Thermophilic Bacterium, Thermodesulfobacterium commune DSM 2178T (Phylum Thermodesulfobacteria).</title>
        <authorList>
            <person name="Bhatnagar S."/>
            <person name="Badger J.H."/>
            <person name="Madupu R."/>
            <person name="Khouri H.M."/>
            <person name="O'Connor E.M."/>
            <person name="Robb F.T."/>
            <person name="Ward N.L."/>
            <person name="Eisen J.A."/>
        </authorList>
    </citation>
    <scope>NUCLEOTIDE SEQUENCE [LARGE SCALE GENOMIC DNA]</scope>
    <source>
        <strain evidence="1 2">DSM 2178</strain>
    </source>
</reference>
<evidence type="ECO:0000313" key="1">
    <source>
        <dbReference type="EMBL" id="AIH04480.1"/>
    </source>
</evidence>
<dbReference type="OrthoDB" id="9813402at2"/>
<accession>A0A075WU32</accession>
<dbReference type="PaxDb" id="289377-HL41_07110"/>
<organism evidence="1 2">
    <name type="scientific">Thermodesulfobacterium commune DSM 2178</name>
    <dbReference type="NCBI Taxonomy" id="289377"/>
    <lineage>
        <taxon>Bacteria</taxon>
        <taxon>Pseudomonadati</taxon>
        <taxon>Thermodesulfobacteriota</taxon>
        <taxon>Thermodesulfobacteria</taxon>
        <taxon>Thermodesulfobacteriales</taxon>
        <taxon>Thermodesulfobacteriaceae</taxon>
        <taxon>Thermodesulfobacterium</taxon>
    </lineage>
</organism>
<dbReference type="Proteomes" id="UP000028481">
    <property type="component" value="Chromosome"/>
</dbReference>
<gene>
    <name evidence="1" type="ORF">HL41_07110</name>
</gene>
<keyword evidence="2" id="KW-1185">Reference proteome</keyword>
<dbReference type="EMBL" id="CP008796">
    <property type="protein sequence ID" value="AIH04480.1"/>
    <property type="molecule type" value="Genomic_DNA"/>
</dbReference>